<evidence type="ECO:0000313" key="2">
    <source>
        <dbReference type="Proteomes" id="UP000807504"/>
    </source>
</evidence>
<dbReference type="AlphaFoldDB" id="A0A8T0F3C7"/>
<keyword evidence="2" id="KW-1185">Reference proteome</keyword>
<gene>
    <name evidence="1" type="ORF">HNY73_011197</name>
</gene>
<accession>A0A8T0F3C7</accession>
<evidence type="ECO:0000313" key="1">
    <source>
        <dbReference type="EMBL" id="KAF8785684.1"/>
    </source>
</evidence>
<dbReference type="EMBL" id="JABXBU010000030">
    <property type="protein sequence ID" value="KAF8785684.1"/>
    <property type="molecule type" value="Genomic_DNA"/>
</dbReference>
<reference evidence="1" key="2">
    <citation type="submission" date="2020-06" db="EMBL/GenBank/DDBJ databases">
        <authorList>
            <person name="Sheffer M."/>
        </authorList>
    </citation>
    <scope>NUCLEOTIDE SEQUENCE</scope>
</reference>
<sequence>MALKISTKSVEVMKRAGMVLRKWQTNSVPLRERYKQSGIETDDTKGNISGCGVPCKVLGLTWDPDKDLIFFDVNKLKDIAANDSSTKRFVLHVLGHIFDPIGFLGPFIMKLKILIQELWAAKIDWNSELLPLLDYKWQLWCSEIEPLNEIFISRHYLSGLTSCDFISFDINSFSDSPMKTYGCVVYLRGTKSLLASFVPRSTDVVCSKFWPL</sequence>
<name>A0A8T0F3C7_ARGBR</name>
<organism evidence="1 2">
    <name type="scientific">Argiope bruennichi</name>
    <name type="common">Wasp spider</name>
    <name type="synonym">Aranea bruennichi</name>
    <dbReference type="NCBI Taxonomy" id="94029"/>
    <lineage>
        <taxon>Eukaryota</taxon>
        <taxon>Metazoa</taxon>
        <taxon>Ecdysozoa</taxon>
        <taxon>Arthropoda</taxon>
        <taxon>Chelicerata</taxon>
        <taxon>Arachnida</taxon>
        <taxon>Araneae</taxon>
        <taxon>Araneomorphae</taxon>
        <taxon>Entelegynae</taxon>
        <taxon>Araneoidea</taxon>
        <taxon>Araneidae</taxon>
        <taxon>Argiope</taxon>
    </lineage>
</organism>
<dbReference type="Proteomes" id="UP000807504">
    <property type="component" value="Unassembled WGS sequence"/>
</dbReference>
<proteinExistence type="predicted"/>
<dbReference type="PANTHER" id="PTHR47331:SF1">
    <property type="entry name" value="GAG-LIKE PROTEIN"/>
    <property type="match status" value="1"/>
</dbReference>
<reference evidence="1" key="1">
    <citation type="journal article" date="2020" name="bioRxiv">
        <title>Chromosome-level reference genome of the European wasp spider Argiope bruennichi: a resource for studies on range expansion and evolutionary adaptation.</title>
        <authorList>
            <person name="Sheffer M.M."/>
            <person name="Hoppe A."/>
            <person name="Krehenwinkel H."/>
            <person name="Uhl G."/>
            <person name="Kuss A.W."/>
            <person name="Jensen L."/>
            <person name="Jensen C."/>
            <person name="Gillespie R.G."/>
            <person name="Hoff K.J."/>
            <person name="Prost S."/>
        </authorList>
    </citation>
    <scope>NUCLEOTIDE SEQUENCE</scope>
</reference>
<protein>
    <submittedName>
        <fullName evidence="1">Uncharacterized protein</fullName>
    </submittedName>
</protein>
<dbReference type="Pfam" id="PF05380">
    <property type="entry name" value="Peptidase_A17"/>
    <property type="match status" value="1"/>
</dbReference>
<dbReference type="InterPro" id="IPR008042">
    <property type="entry name" value="Retrotrans_Pao"/>
</dbReference>
<dbReference type="PANTHER" id="PTHR47331">
    <property type="entry name" value="PHD-TYPE DOMAIN-CONTAINING PROTEIN"/>
    <property type="match status" value="1"/>
</dbReference>
<comment type="caution">
    <text evidence="1">The sequence shown here is derived from an EMBL/GenBank/DDBJ whole genome shotgun (WGS) entry which is preliminary data.</text>
</comment>